<protein>
    <submittedName>
        <fullName evidence="2">IS982 family transposase</fullName>
    </submittedName>
</protein>
<reference evidence="2 3" key="1">
    <citation type="submission" date="2020-05" db="EMBL/GenBank/DDBJ databases">
        <title>Hymenobacter terrestris sp. nov. and Hymenobacter lapidiphilus sp. nov., isolated from regoliths in Antarctica.</title>
        <authorList>
            <person name="Sedlacek I."/>
            <person name="Pantucek R."/>
            <person name="Zeman M."/>
            <person name="Holochova P."/>
            <person name="Kralova S."/>
            <person name="Stankova E."/>
            <person name="Sedo O."/>
            <person name="Micenkova L."/>
            <person name="Svec P."/>
            <person name="Gupta V."/>
            <person name="Sood U."/>
            <person name="Korpole U.S."/>
            <person name="Lal R."/>
        </authorList>
    </citation>
    <scope>NUCLEOTIDE SEQUENCE [LARGE SCALE GENOMIC DNA]</scope>
    <source>
        <strain evidence="2 3">P5342</strain>
    </source>
</reference>
<dbReference type="Proteomes" id="UP000565521">
    <property type="component" value="Unassembled WGS sequence"/>
</dbReference>
<accession>A0A7Y7U7L1</accession>
<keyword evidence="3" id="KW-1185">Reference proteome</keyword>
<evidence type="ECO:0000313" key="3">
    <source>
        <dbReference type="Proteomes" id="UP000565521"/>
    </source>
</evidence>
<feature type="non-terminal residue" evidence="2">
    <location>
        <position position="252"/>
    </location>
</feature>
<dbReference type="EMBL" id="JABKAU010000101">
    <property type="protein sequence ID" value="NVO33537.1"/>
    <property type="molecule type" value="Genomic_DNA"/>
</dbReference>
<gene>
    <name evidence="2" type="ORF">HW554_20255</name>
</gene>
<proteinExistence type="predicted"/>
<dbReference type="AlphaFoldDB" id="A0A7Y7U7L1"/>
<organism evidence="2 3">
    <name type="scientific">Hymenobacter lapidiphilus</name>
    <dbReference type="NCBI Taxonomy" id="2608003"/>
    <lineage>
        <taxon>Bacteria</taxon>
        <taxon>Pseudomonadati</taxon>
        <taxon>Bacteroidota</taxon>
        <taxon>Cytophagia</taxon>
        <taxon>Cytophagales</taxon>
        <taxon>Hymenobacteraceae</taxon>
        <taxon>Hymenobacter</taxon>
    </lineage>
</organism>
<dbReference type="InterPro" id="IPR025668">
    <property type="entry name" value="Tnp_DDE_dom"/>
</dbReference>
<feature type="domain" description="Transposase DDE" evidence="1">
    <location>
        <begin position="101"/>
        <end position="239"/>
    </location>
</feature>
<dbReference type="Pfam" id="PF13612">
    <property type="entry name" value="DDE_Tnp_1_3"/>
    <property type="match status" value="1"/>
</dbReference>
<comment type="caution">
    <text evidence="2">The sequence shown here is derived from an EMBL/GenBank/DDBJ whole genome shotgun (WGS) entry which is preliminary data.</text>
</comment>
<sequence>MTEQTVAMYCFIDDFLRATRPQAPHKRHLSDAELLTTALLAARFFGGNLAAARRYMQQHWGMKALDKSGFTRQLHRLHETLKQLFFSVGQHLKQLNTEARYVIDSFPVAVCDNVRIRRSQLLQGEAYRGYSASKRRYFYGFKVQLLMTHDGLPVEFYIHAGSEADITGLKALDPQLPEGSVVYADAAYTDYALEEAWYEAEQVALMVDRRKNSKRPHEPWQNFLIQHFRKGVETTISQITERFPKSIHAVTA</sequence>
<evidence type="ECO:0000313" key="2">
    <source>
        <dbReference type="EMBL" id="NVO33537.1"/>
    </source>
</evidence>
<dbReference type="NCBIfam" id="NF033520">
    <property type="entry name" value="transpos_IS982"/>
    <property type="match status" value="1"/>
</dbReference>
<name>A0A7Y7U7L1_9BACT</name>
<dbReference type="RefSeq" id="WP_176910342.1">
    <property type="nucleotide sequence ID" value="NZ_JABKAU010000101.1"/>
</dbReference>
<evidence type="ECO:0000259" key="1">
    <source>
        <dbReference type="Pfam" id="PF13612"/>
    </source>
</evidence>